<dbReference type="Proteomes" id="UP000073492">
    <property type="component" value="Unassembled WGS sequence"/>
</dbReference>
<evidence type="ECO:0000256" key="4">
    <source>
        <dbReference type="ARBA" id="ARBA00023242"/>
    </source>
</evidence>
<feature type="coiled-coil region" evidence="5">
    <location>
        <begin position="23"/>
        <end position="50"/>
    </location>
</feature>
<gene>
    <name evidence="6" type="ORF">AC579_10035</name>
</gene>
<sequence length="1932" mass="211671">MDDPLRRLQILQRDLVQFSETRLANLQRLQQQLDASNEDLKKLLERKKKNDDSRNIIQPATAPRPDTLTIDEVEYRVRDDFREAAINVADELDLDELEAAKLCIRSQVGESGNDPSLVFRAMIRFHEQRQALLDCLRLLLQLGLEDEGEDDEMTEAFKEASTAIVTGQDRAAYWRKCVDGLTDIENFLKKMAEYKDKLVMTGQGTAGDTGEALRVQRFLLTRQHESLAAVLAYLIRSGFVYVEDYRAFLSKAAALEADIDITIHYLPVLISGASHFASDQGNVTVGAARELHMLFAAGNTRLQWKQSNLRAAATVSWLAEYNARFATGTNEPNQSEADRRAGEEARMDLFFEALKDRAFHFMLAAAAFLRPVTWHDPSRTGIVDFLVDNAVSVVAMPRASDDFSAVTMHELQVFTDAFVTNMPDALRKLKFEEDEKRRNFLPQGNENADSSLDLERFIVIMACAYQDDPAAAHDFWADKESNLYGFLRWVSQRLPTPRVAAFCQLLRSIACDDKSANNAHRFLLDETAMGAGRLRKAYAVSWNQIFSELQIYASNLKDRPVAPQISGQQRVANETQLEEPETAIMLDSYLGLAAHICRTSPEARKWLLVEQSVHLGEVMFQLARSDSLPRIRACCLDLLTAMLTDKSLEVRNGMWVLLDSWISSSGLDGSNLSRAQPRTPYPAKQYLLMFATNGEAVASLLSLLNSLVSPIDYAAEVTMENLPFPENLGAPHRHAGIDTYVDFVMDSIFAKKVPRMEAEGEASMVEIVRYECLNFAHQCLLTFNEDLVLLANTSNVAVEATMETKSFASYARLHPFARVMEWIFDKSVVNSLFTTIQVNLDTLDNTEPTAPVVQAVLRGLQILSLAWKLQPTFLDIVRPIIVSQTSKQQPVGSSTLTSIDEVLLTHLHCVVHVAQLTACKHVEISLESIALLQRIGSSRKLADIPEDGARGRSNRLIGLLSPVSTVLTLELQQDFNLEDWDLESGEAPLKLVRAKAILDLIHASLDASDGRPSVAHSLLGFACYEQAVDVLPQTAFATSQSLFHVIAARAADLQGMIGDTGYRSWMLSVKRGCLEVVNKLAISPLTSQIVQPQLRAMDFLPALSRSQLPVSVSPFWDLKAIVDPDVLLDSAANAIRDLMRVREAFFEFAAADLRAASRQSSFSVQEMIASALLGTIKLPTGENLPTASIFDLLDFFDLETANALEPNYAQCLFFRDVDLSSCINHDPRSADLFDIGLATELLTLRKRELKESGVVKEASELERANDETKAILASLISQNNWLAIHDARTDALEAWTELLSLIITKGGLNASDVIALSLQGLLIVLPKFEKSLNESPEATGLLAKLTLTLTEAISPASHDASQQTANVAIERLLTIFRVSLKVLADGDADLALRDVCYRTSCSILASLPVTAGATPSASDKQLLSLVQNAGERLLTVATEDAFSGRGVTRVSALLFLDSLVSLYQGLKVTSTFLKEFMKLNFVPVLVDTSIAGVAEAFKNEAEMGTMLAFHHTALALLLRLCQTSDGTALVLNSALFATIEESRLFSTDPDIGLDIDNAVALREFHRILAALLRIITAAVLSKGAQPGRIFLQQHRYTIQAIFKQSAKGQAIDVADELSRLILATDFLELYHYANGYIRNCIEVNINNNSAANHSIITVQTDTTITARPTCEGPVTIMLAPPHKDKRQAASTRPACFSNYRSATAISSACRCLSIEPSTTTTTSTIRSTSVVTSIARLTSTKTIAPSPTTITTTTTGTKTSIITSRTTSTTTIYTFTQTIISGSVATPTKFVILGNGQAAPASESGVDAPEVNGLYAGSDLTWSNPDYSAAKVFQLGSTGALQMAGGQGVYVVAGNDDPEQLTLTESGNAPLRCRIDVTEDNTCPLICDGGVSMACGGSNAWYFGSGSNQELDADGNVVCGEFDPIVLEPFSS</sequence>
<evidence type="ECO:0000256" key="5">
    <source>
        <dbReference type="SAM" id="Coils"/>
    </source>
</evidence>
<keyword evidence="3" id="KW-0813">Transport</keyword>
<dbReference type="OrthoDB" id="2019644at2759"/>
<dbReference type="GO" id="GO:0006999">
    <property type="term" value="P:nuclear pore organization"/>
    <property type="evidence" value="ECO:0007669"/>
    <property type="project" value="TreeGrafter"/>
</dbReference>
<evidence type="ECO:0000313" key="6">
    <source>
        <dbReference type="EMBL" id="KXT14018.1"/>
    </source>
</evidence>
<evidence type="ECO:0000256" key="3">
    <source>
        <dbReference type="ARBA" id="ARBA00022448"/>
    </source>
</evidence>
<protein>
    <submittedName>
        <fullName evidence="6">Uncharacterized protein</fullName>
    </submittedName>
</protein>
<keyword evidence="5" id="KW-0175">Coiled coil</keyword>
<dbReference type="InterPro" id="IPR021827">
    <property type="entry name" value="Nup186/Nup192/Nup205"/>
</dbReference>
<dbReference type="Pfam" id="PF11894">
    <property type="entry name" value="Nup192"/>
    <property type="match status" value="1"/>
</dbReference>
<name>A0A139IH05_9PEZI</name>
<evidence type="ECO:0000256" key="1">
    <source>
        <dbReference type="ARBA" id="ARBA00004123"/>
    </source>
</evidence>
<dbReference type="STRING" id="113226.A0A139IH05"/>
<dbReference type="GO" id="GO:0017056">
    <property type="term" value="F:structural constituent of nuclear pore"/>
    <property type="evidence" value="ECO:0007669"/>
    <property type="project" value="TreeGrafter"/>
</dbReference>
<comment type="subcellular location">
    <subcellularLocation>
        <location evidence="1">Nucleus</location>
    </subcellularLocation>
</comment>
<organism evidence="6 7">
    <name type="scientific">Pseudocercospora musae</name>
    <dbReference type="NCBI Taxonomy" id="113226"/>
    <lineage>
        <taxon>Eukaryota</taxon>
        <taxon>Fungi</taxon>
        <taxon>Dikarya</taxon>
        <taxon>Ascomycota</taxon>
        <taxon>Pezizomycotina</taxon>
        <taxon>Dothideomycetes</taxon>
        <taxon>Dothideomycetidae</taxon>
        <taxon>Mycosphaerellales</taxon>
        <taxon>Mycosphaerellaceae</taxon>
        <taxon>Pseudocercospora</taxon>
    </lineage>
</organism>
<keyword evidence="4" id="KW-0539">Nucleus</keyword>
<dbReference type="PANTHER" id="PTHR31344">
    <property type="entry name" value="NUCLEAR PORE COMPLEX PROTEIN NUP205"/>
    <property type="match status" value="1"/>
</dbReference>
<dbReference type="PANTHER" id="PTHR31344:SF0">
    <property type="entry name" value="NUCLEAR PORE COMPLEX PROTEIN NUP205"/>
    <property type="match status" value="1"/>
</dbReference>
<reference evidence="6 7" key="1">
    <citation type="submission" date="2015-07" db="EMBL/GenBank/DDBJ databases">
        <title>Comparative genomics of the Sigatoka disease complex on banana suggests a link between parallel evolutionary changes in Pseudocercospora fijiensis and Pseudocercospora eumusae and increased virulence on the banana host.</title>
        <authorList>
            <person name="Chang T.-C."/>
            <person name="Salvucci A."/>
            <person name="Crous P.W."/>
            <person name="Stergiopoulos I."/>
        </authorList>
    </citation>
    <scope>NUCLEOTIDE SEQUENCE [LARGE SCALE GENOMIC DNA]</scope>
    <source>
        <strain evidence="6 7">CBS 116634</strain>
    </source>
</reference>
<proteinExistence type="inferred from homology"/>
<comment type="caution">
    <text evidence="6">The sequence shown here is derived from an EMBL/GenBank/DDBJ whole genome shotgun (WGS) entry which is preliminary data.</text>
</comment>
<evidence type="ECO:0000313" key="7">
    <source>
        <dbReference type="Proteomes" id="UP000073492"/>
    </source>
</evidence>
<keyword evidence="7" id="KW-1185">Reference proteome</keyword>
<evidence type="ECO:0000256" key="2">
    <source>
        <dbReference type="ARBA" id="ARBA00005892"/>
    </source>
</evidence>
<accession>A0A139IH05</accession>
<comment type="similarity">
    <text evidence="2">Belongs to the NUP186/NUP192/NUP205 family.</text>
</comment>
<dbReference type="GO" id="GO:0044611">
    <property type="term" value="C:nuclear pore inner ring"/>
    <property type="evidence" value="ECO:0007669"/>
    <property type="project" value="TreeGrafter"/>
</dbReference>
<dbReference type="EMBL" id="LFZO01000096">
    <property type="protein sequence ID" value="KXT14018.1"/>
    <property type="molecule type" value="Genomic_DNA"/>
</dbReference>